<gene>
    <name evidence="6" type="ORF">DXG03_000918</name>
</gene>
<dbReference type="GO" id="GO:0006270">
    <property type="term" value="P:DNA replication initiation"/>
    <property type="evidence" value="ECO:0007669"/>
    <property type="project" value="TreeGrafter"/>
</dbReference>
<feature type="compositionally biased region" description="Polar residues" evidence="4">
    <location>
        <begin position="21"/>
        <end position="33"/>
    </location>
</feature>
<evidence type="ECO:0000259" key="5">
    <source>
        <dbReference type="SMART" id="SM00382"/>
    </source>
</evidence>
<feature type="compositionally biased region" description="Polar residues" evidence="4">
    <location>
        <begin position="103"/>
        <end position="112"/>
    </location>
</feature>
<dbReference type="CDD" id="cd00009">
    <property type="entry name" value="AAA"/>
    <property type="match status" value="1"/>
</dbReference>
<dbReference type="InterPro" id="IPR027417">
    <property type="entry name" value="P-loop_NTPase"/>
</dbReference>
<comment type="similarity">
    <text evidence="1">Belongs to the CDC6/cdc18 family.</text>
</comment>
<dbReference type="OrthoDB" id="1926878at2759"/>
<keyword evidence="7" id="KW-1185">Reference proteome</keyword>
<dbReference type="EMBL" id="JABCKV010000112">
    <property type="protein sequence ID" value="KAG5643445.1"/>
    <property type="molecule type" value="Genomic_DNA"/>
</dbReference>
<feature type="compositionally biased region" description="Polar residues" evidence="4">
    <location>
        <begin position="522"/>
        <end position="534"/>
    </location>
</feature>
<evidence type="ECO:0000256" key="1">
    <source>
        <dbReference type="ARBA" id="ARBA00006184"/>
    </source>
</evidence>
<dbReference type="Gene3D" id="3.40.50.300">
    <property type="entry name" value="P-loop containing nucleotide triphosphate hydrolases"/>
    <property type="match status" value="1"/>
</dbReference>
<keyword evidence="2" id="KW-0235">DNA replication</keyword>
<organism evidence="6 7">
    <name type="scientific">Asterophora parasitica</name>
    <dbReference type="NCBI Taxonomy" id="117018"/>
    <lineage>
        <taxon>Eukaryota</taxon>
        <taxon>Fungi</taxon>
        <taxon>Dikarya</taxon>
        <taxon>Basidiomycota</taxon>
        <taxon>Agaricomycotina</taxon>
        <taxon>Agaricomycetes</taxon>
        <taxon>Agaricomycetidae</taxon>
        <taxon>Agaricales</taxon>
        <taxon>Tricholomatineae</taxon>
        <taxon>Lyophyllaceae</taxon>
        <taxon>Asterophora</taxon>
    </lineage>
</organism>
<dbReference type="InterPro" id="IPR050311">
    <property type="entry name" value="ORC1/CDC6"/>
</dbReference>
<dbReference type="GO" id="GO:0005634">
    <property type="term" value="C:nucleus"/>
    <property type="evidence" value="ECO:0007669"/>
    <property type="project" value="TreeGrafter"/>
</dbReference>
<name>A0A9P7G622_9AGAR</name>
<evidence type="ECO:0000313" key="7">
    <source>
        <dbReference type="Proteomes" id="UP000775547"/>
    </source>
</evidence>
<dbReference type="GO" id="GO:0033314">
    <property type="term" value="P:mitotic DNA replication checkpoint signaling"/>
    <property type="evidence" value="ECO:0007669"/>
    <property type="project" value="TreeGrafter"/>
</dbReference>
<dbReference type="GO" id="GO:0016887">
    <property type="term" value="F:ATP hydrolysis activity"/>
    <property type="evidence" value="ECO:0007669"/>
    <property type="project" value="InterPro"/>
</dbReference>
<feature type="coiled-coil region" evidence="3">
    <location>
        <begin position="650"/>
        <end position="677"/>
    </location>
</feature>
<comment type="caution">
    <text evidence="6">The sequence shown here is derived from an EMBL/GenBank/DDBJ whole genome shotgun (WGS) entry which is preliminary data.</text>
</comment>
<evidence type="ECO:0000313" key="6">
    <source>
        <dbReference type="EMBL" id="KAG5643445.1"/>
    </source>
</evidence>
<feature type="compositionally biased region" description="Polar residues" evidence="4">
    <location>
        <begin position="1"/>
        <end position="10"/>
    </location>
</feature>
<dbReference type="Gene3D" id="1.10.8.60">
    <property type="match status" value="1"/>
</dbReference>
<dbReference type="PANTHER" id="PTHR10763">
    <property type="entry name" value="CELL DIVISION CONTROL PROTEIN 6-RELATED"/>
    <property type="match status" value="1"/>
</dbReference>
<dbReference type="SMART" id="SM00382">
    <property type="entry name" value="AAA"/>
    <property type="match status" value="1"/>
</dbReference>
<feature type="region of interest" description="Disordered" evidence="4">
    <location>
        <begin position="1"/>
        <end position="60"/>
    </location>
</feature>
<dbReference type="SUPFAM" id="SSF52540">
    <property type="entry name" value="P-loop containing nucleoside triphosphate hydrolases"/>
    <property type="match status" value="1"/>
</dbReference>
<keyword evidence="3" id="KW-0175">Coiled coil</keyword>
<dbReference type="GO" id="GO:0003688">
    <property type="term" value="F:DNA replication origin binding"/>
    <property type="evidence" value="ECO:0007669"/>
    <property type="project" value="TreeGrafter"/>
</dbReference>
<evidence type="ECO:0000256" key="3">
    <source>
        <dbReference type="SAM" id="Coils"/>
    </source>
</evidence>
<sequence length="687" mass="72272">MQTTRLTRSSVLGKRAHQHEGSSAVSEKQLQTPDPTPNPKRVRTASTALDGDSNKENVPPFMGEVVSMEVSTPRSARALRRTTTEVITPTRARPTPKRHASISAISPTTPTGEISHLPIITPPPTPPTSLLPLHARARALLRSTCNNANTQIAGRDTERATIQAFLSSFLDVSDTGSDAAESTSLYISGSPGTGKTALVNSVLRETTTDAKVVFINCMVLNSVEALWDRLIEELDEGRKQRSTGRSKKVKDRDMVESLLARRNAKCILVLDELDHITPTTQSLSSLFSLPNATPSTLRLIGIANTHTLTSSSSSMSSISAASSVQTVHFAPYTPTQLLQILQSRLQPLHEVDPADTEGKAAEAAKKLLPTPTLTLLTKKVAALTGDVRSLFEVLRGAIDLAVTASGPSSPTAHSLPTVDENPLNTPPLTVTPTHILAALKAYTPSSTTASAAKAPSPAKASAIAPSTTNSEIVAKVNNLGLQARLVLLCILLASKRLEANLAITAGPSGTSTPKKTPASPMKRSTSLPNPNANNAVGIDPSQLHTYYGSVLTRSDGGLFEAVSRSEFTDLVGVLEGVGLVSLGGTSDISAGTGAKRAFGRSASFGGGSGFGGAGKGKGDVRLAKGVRVDEVLRGLGTTAAELDIQEEEVKAIWERESTRLTRDLKAIEREKERAAAVANGFDGASED</sequence>
<accession>A0A9P7G622</accession>
<dbReference type="InterPro" id="IPR003593">
    <property type="entry name" value="AAA+_ATPase"/>
</dbReference>
<protein>
    <recommendedName>
        <fullName evidence="5">AAA+ ATPase domain-containing protein</fullName>
    </recommendedName>
</protein>
<dbReference type="InterPro" id="IPR049945">
    <property type="entry name" value="AAA_22"/>
</dbReference>
<reference evidence="6" key="2">
    <citation type="submission" date="2021-10" db="EMBL/GenBank/DDBJ databases">
        <title>Phylogenomics reveals ancestral predisposition of the termite-cultivated fungus Termitomyces towards a domesticated lifestyle.</title>
        <authorList>
            <person name="Auxier B."/>
            <person name="Grum-Grzhimaylo A."/>
            <person name="Cardenas M.E."/>
            <person name="Lodge J.D."/>
            <person name="Laessoe T."/>
            <person name="Pedersen O."/>
            <person name="Smith M.E."/>
            <person name="Kuyper T.W."/>
            <person name="Franco-Molano E.A."/>
            <person name="Baroni T.J."/>
            <person name="Aanen D.K."/>
        </authorList>
    </citation>
    <scope>NUCLEOTIDE SEQUENCE</scope>
    <source>
        <strain evidence="6">AP01</strain>
        <tissue evidence="6">Mycelium</tissue>
    </source>
</reference>
<feature type="region of interest" description="Disordered" evidence="4">
    <location>
        <begin position="505"/>
        <end position="535"/>
    </location>
</feature>
<feature type="domain" description="AAA+ ATPase" evidence="5">
    <location>
        <begin position="181"/>
        <end position="344"/>
    </location>
</feature>
<dbReference type="AlphaFoldDB" id="A0A9P7G622"/>
<dbReference type="Proteomes" id="UP000775547">
    <property type="component" value="Unassembled WGS sequence"/>
</dbReference>
<reference evidence="6" key="1">
    <citation type="submission" date="2020-07" db="EMBL/GenBank/DDBJ databases">
        <authorList>
            <person name="Nieuwenhuis M."/>
            <person name="Van De Peppel L.J.J."/>
        </authorList>
    </citation>
    <scope>NUCLEOTIDE SEQUENCE</scope>
    <source>
        <strain evidence="6">AP01</strain>
        <tissue evidence="6">Mycelium</tissue>
    </source>
</reference>
<dbReference type="Pfam" id="PF13401">
    <property type="entry name" value="AAA_22"/>
    <property type="match status" value="1"/>
</dbReference>
<dbReference type="PANTHER" id="PTHR10763:SF26">
    <property type="entry name" value="CELL DIVISION CONTROL PROTEIN 6 HOMOLOG"/>
    <property type="match status" value="1"/>
</dbReference>
<evidence type="ECO:0000256" key="4">
    <source>
        <dbReference type="SAM" id="MobiDB-lite"/>
    </source>
</evidence>
<proteinExistence type="inferred from homology"/>
<feature type="region of interest" description="Disordered" evidence="4">
    <location>
        <begin position="90"/>
        <end position="115"/>
    </location>
</feature>
<evidence type="ECO:0000256" key="2">
    <source>
        <dbReference type="ARBA" id="ARBA00022705"/>
    </source>
</evidence>